<dbReference type="AlphaFoldDB" id="A0A9X1CDK9"/>
<keyword evidence="2" id="KW-1185">Reference proteome</keyword>
<dbReference type="Proteomes" id="UP001138793">
    <property type="component" value="Unassembled WGS sequence"/>
</dbReference>
<evidence type="ECO:0000313" key="1">
    <source>
        <dbReference type="EMBL" id="MBP2079899.1"/>
    </source>
</evidence>
<accession>A0A9X1CDK9</accession>
<reference evidence="1" key="1">
    <citation type="submission" date="2021-03" db="EMBL/GenBank/DDBJ databases">
        <title>Genomic Encyclopedia of Type Strains, Phase IV (KMG-IV): sequencing the most valuable type-strain genomes for metagenomic binning, comparative biology and taxonomic classification.</title>
        <authorList>
            <person name="Goeker M."/>
        </authorList>
    </citation>
    <scope>NUCLEOTIDE SEQUENCE</scope>
    <source>
        <strain evidence="1">DSM 107338</strain>
    </source>
</reference>
<organism evidence="1 2">
    <name type="scientific">Oceanobacillus polygoni</name>
    <dbReference type="NCBI Taxonomy" id="1235259"/>
    <lineage>
        <taxon>Bacteria</taxon>
        <taxon>Bacillati</taxon>
        <taxon>Bacillota</taxon>
        <taxon>Bacilli</taxon>
        <taxon>Bacillales</taxon>
        <taxon>Bacillaceae</taxon>
        <taxon>Oceanobacillus</taxon>
    </lineage>
</organism>
<protein>
    <submittedName>
        <fullName evidence="1">Uncharacterized protein</fullName>
    </submittedName>
</protein>
<proteinExistence type="predicted"/>
<name>A0A9X1CDK9_9BACI</name>
<comment type="caution">
    <text evidence="1">The sequence shown here is derived from an EMBL/GenBank/DDBJ whole genome shotgun (WGS) entry which is preliminary data.</text>
</comment>
<evidence type="ECO:0000313" key="2">
    <source>
        <dbReference type="Proteomes" id="UP001138793"/>
    </source>
</evidence>
<gene>
    <name evidence="1" type="ORF">J2Z64_004206</name>
</gene>
<sequence>MIKENKIELFELELEAIMPEINRIVDLSD</sequence>
<dbReference type="EMBL" id="JAGGMB010000022">
    <property type="protein sequence ID" value="MBP2079899.1"/>
    <property type="molecule type" value="Genomic_DNA"/>
</dbReference>